<dbReference type="RefSeq" id="WP_190931642.1">
    <property type="nucleotide sequence ID" value="NZ_JACXJA010000051.1"/>
</dbReference>
<keyword evidence="1" id="KW-0812">Transmembrane</keyword>
<dbReference type="PIRSF" id="PIRSF037259">
    <property type="entry name" value="EcsB_ABC"/>
    <property type="match status" value="1"/>
</dbReference>
<feature type="transmembrane region" description="Helical" evidence="1">
    <location>
        <begin position="136"/>
        <end position="155"/>
    </location>
</feature>
<keyword evidence="3" id="KW-1185">Reference proteome</keyword>
<accession>A0A927CHG9</accession>
<keyword evidence="1" id="KW-0472">Membrane</keyword>
<dbReference type="AlphaFoldDB" id="A0A927CHG9"/>
<feature type="transmembrane region" description="Helical" evidence="1">
    <location>
        <begin position="190"/>
        <end position="209"/>
    </location>
</feature>
<name>A0A927CHG9_9BACL</name>
<reference evidence="2" key="1">
    <citation type="submission" date="2020-09" db="EMBL/GenBank/DDBJ databases">
        <title>A novel bacterium of genus Paenibacillus, isolated from South China Sea.</title>
        <authorList>
            <person name="Huang H."/>
            <person name="Mo K."/>
            <person name="Hu Y."/>
        </authorList>
    </citation>
    <scope>NUCLEOTIDE SEQUENCE</scope>
    <source>
        <strain evidence="2">IB182363</strain>
    </source>
</reference>
<keyword evidence="1" id="KW-1133">Transmembrane helix</keyword>
<feature type="transmembrane region" description="Helical" evidence="1">
    <location>
        <begin position="57"/>
        <end position="80"/>
    </location>
</feature>
<proteinExistence type="predicted"/>
<dbReference type="GO" id="GO:0016020">
    <property type="term" value="C:membrane"/>
    <property type="evidence" value="ECO:0007669"/>
    <property type="project" value="InterPro"/>
</dbReference>
<protein>
    <submittedName>
        <fullName evidence="2">ABC transporter permease</fullName>
    </submittedName>
</protein>
<comment type="caution">
    <text evidence="2">The sequence shown here is derived from an EMBL/GenBank/DDBJ whole genome shotgun (WGS) entry which is preliminary data.</text>
</comment>
<organism evidence="2 3">
    <name type="scientific">Paenibacillus oceani</name>
    <dbReference type="NCBI Taxonomy" id="2772510"/>
    <lineage>
        <taxon>Bacteria</taxon>
        <taxon>Bacillati</taxon>
        <taxon>Bacillota</taxon>
        <taxon>Bacilli</taxon>
        <taxon>Bacillales</taxon>
        <taxon>Paenibacillaceae</taxon>
        <taxon>Paenibacillus</taxon>
    </lineage>
</organism>
<feature type="transmembrane region" description="Helical" evidence="1">
    <location>
        <begin position="285"/>
        <end position="313"/>
    </location>
</feature>
<feature type="transmembrane region" description="Helical" evidence="1">
    <location>
        <begin position="373"/>
        <end position="391"/>
    </location>
</feature>
<gene>
    <name evidence="2" type="ORF">IDH45_28950</name>
</gene>
<sequence length="404" mass="45588">MNPAAALWKNRLSAHLKIVSRYTAYAGQSGFFLFLLIVFIASSYFYGKALERIPETFPYAIVIALWLTPFIAGSPIRTLLREADLIFLLPMEARMGPYFRGAMLYSYLSQSFLLVVAFTASMPLYRHGYGENAQPFLALLLFALALKFANMLGAWTESTFVRAGHRACFRICRFAADAVVLYALYRYEIITASIVLLAAIGATAAWARLSRRIPVNWPYLRRKEAGHRLTMLLFFNGFIDVEELPSRVKPRRLLSGLAGLVPFRASNAFRYLYSLTLLRSELFGITMRITLLAVIILLFAESPVTFTVVYVLFQVMTNVQLSTLGRYHRHSVWTALYPIPGTLRRPSAARIAFTAQLVQIAIMTLPLFRPAVFTIWLLALPLLGVSLAWIFRMRGTRAASGHSE</sequence>
<dbReference type="Proteomes" id="UP000639396">
    <property type="component" value="Unassembled WGS sequence"/>
</dbReference>
<evidence type="ECO:0000256" key="1">
    <source>
        <dbReference type="SAM" id="Phobius"/>
    </source>
</evidence>
<feature type="transmembrane region" description="Helical" evidence="1">
    <location>
        <begin position="22"/>
        <end position="45"/>
    </location>
</feature>
<evidence type="ECO:0000313" key="3">
    <source>
        <dbReference type="Proteomes" id="UP000639396"/>
    </source>
</evidence>
<evidence type="ECO:0000313" key="2">
    <source>
        <dbReference type="EMBL" id="MBD2866021.1"/>
    </source>
</evidence>
<feature type="transmembrane region" description="Helical" evidence="1">
    <location>
        <begin position="101"/>
        <end position="124"/>
    </location>
</feature>
<dbReference type="InterPro" id="IPR010288">
    <property type="entry name" value="EcsB_ABC"/>
</dbReference>
<dbReference type="Pfam" id="PF05975">
    <property type="entry name" value="EcsB"/>
    <property type="match status" value="1"/>
</dbReference>
<dbReference type="EMBL" id="JACXJA010000051">
    <property type="protein sequence ID" value="MBD2866021.1"/>
    <property type="molecule type" value="Genomic_DNA"/>
</dbReference>